<comment type="caution">
    <text evidence="2">The sequence shown here is derived from an EMBL/GenBank/DDBJ whole genome shotgun (WGS) entry which is preliminary data.</text>
</comment>
<dbReference type="InterPro" id="IPR036170">
    <property type="entry name" value="YezG-like_sf"/>
</dbReference>
<evidence type="ECO:0000313" key="3">
    <source>
        <dbReference type="Proteomes" id="UP001501116"/>
    </source>
</evidence>
<organism evidence="2 3">
    <name type="scientific">Amycolatopsis minnesotensis</name>
    <dbReference type="NCBI Taxonomy" id="337894"/>
    <lineage>
        <taxon>Bacteria</taxon>
        <taxon>Bacillati</taxon>
        <taxon>Actinomycetota</taxon>
        <taxon>Actinomycetes</taxon>
        <taxon>Pseudonocardiales</taxon>
        <taxon>Pseudonocardiaceae</taxon>
        <taxon>Amycolatopsis</taxon>
    </lineage>
</organism>
<evidence type="ECO:0000259" key="1">
    <source>
        <dbReference type="Pfam" id="PF14021"/>
    </source>
</evidence>
<sequence length="621" mass="67720">MSEPRYETRAHELPDGSYGVHDGRIVRAPDPAAERAFVLRTRATFAGQPHFGATVDPDAPGRFQLSLGAAVELGEAMGLPGFPGEHGAVEYRVSADPAEITGLDQVRTEIGPLVPPPERLTEESQQDLVIGIGRTLRDFLAARGEPWERVDAVFSAVGEVSVLTVATTRNDVVLWWSAPPEVGQHFQGLRTGMSVPDFGTWTNAGFTLRADGTFDFDFDADQPPRLPIDAVPGTYDKELEFFPRAGENIPDWWRPLAKLPYTAEFRHARVVDSHTGGEPPVVDRAPVPEDETAKVLRYLERCPVVLTGRGFTQDLFAPGTEPDVPELYHTDGRWIWPAAVPHYLREHGVPPEGELLTRIREREYQPVWPPGIVRAAAEAELLGLPRPTGWGPEFAEPSELALAEDGSALDPDLTTVDLFTVLANRLGEYGVSPGAYRIGSHADGLWCLERVGGQWQVARYEDGEPVRPSLFPHPAEAVQELLGALLLLPARPWAGRETALETGKQVADWPVQPVEGEPPLTLLRNKRMIRLAEGTVVTRYGGTDGNFAFARGTGFDRTSLPIGRAGQHRDYALARPLYVITGVTVPWAGQPGGGVAYVLPKPIAAHIADGSVERRGSRGTS</sequence>
<protein>
    <submittedName>
        <fullName evidence="2">TNT domain-containing protein</fullName>
    </submittedName>
</protein>
<dbReference type="SUPFAM" id="SSF160424">
    <property type="entry name" value="BH3703-like"/>
    <property type="match status" value="1"/>
</dbReference>
<dbReference type="Proteomes" id="UP001501116">
    <property type="component" value="Unassembled WGS sequence"/>
</dbReference>
<feature type="domain" description="TNT" evidence="1">
    <location>
        <begin position="531"/>
        <end position="614"/>
    </location>
</feature>
<name>A0ABP5CNY7_9PSEU</name>
<reference evidence="3" key="1">
    <citation type="journal article" date="2019" name="Int. J. Syst. Evol. Microbiol.">
        <title>The Global Catalogue of Microorganisms (GCM) 10K type strain sequencing project: providing services to taxonomists for standard genome sequencing and annotation.</title>
        <authorList>
            <consortium name="The Broad Institute Genomics Platform"/>
            <consortium name="The Broad Institute Genome Sequencing Center for Infectious Disease"/>
            <person name="Wu L."/>
            <person name="Ma J."/>
        </authorList>
    </citation>
    <scope>NUCLEOTIDE SEQUENCE [LARGE SCALE GENOMIC DNA]</scope>
    <source>
        <strain evidence="3">JCM 14545</strain>
    </source>
</reference>
<dbReference type="Pfam" id="PF14021">
    <property type="entry name" value="TNT"/>
    <property type="match status" value="1"/>
</dbReference>
<dbReference type="RefSeq" id="WP_344421584.1">
    <property type="nucleotide sequence ID" value="NZ_BAAANN010000017.1"/>
</dbReference>
<dbReference type="InterPro" id="IPR025331">
    <property type="entry name" value="TNT"/>
</dbReference>
<evidence type="ECO:0000313" key="2">
    <source>
        <dbReference type="EMBL" id="GAA1966305.1"/>
    </source>
</evidence>
<keyword evidence="3" id="KW-1185">Reference proteome</keyword>
<proteinExistence type="predicted"/>
<gene>
    <name evidence="2" type="ORF">GCM10009754_43400</name>
</gene>
<accession>A0ABP5CNY7</accession>
<dbReference type="EMBL" id="BAAANN010000017">
    <property type="protein sequence ID" value="GAA1966305.1"/>
    <property type="molecule type" value="Genomic_DNA"/>
</dbReference>